<evidence type="ECO:0000313" key="4">
    <source>
        <dbReference type="Proteomes" id="UP000234329"/>
    </source>
</evidence>
<keyword evidence="4" id="KW-1185">Reference proteome</keyword>
<dbReference type="InterPro" id="IPR024618">
    <property type="entry name" value="DUF3857"/>
</dbReference>
<dbReference type="Pfam" id="PF01841">
    <property type="entry name" value="Transglut_core"/>
    <property type="match status" value="1"/>
</dbReference>
<dbReference type="Proteomes" id="UP000234329">
    <property type="component" value="Unassembled WGS sequence"/>
</dbReference>
<protein>
    <recommendedName>
        <fullName evidence="5">DUF3857 domain-containing protein</fullName>
    </recommendedName>
</protein>
<proteinExistence type="predicted"/>
<name>A0A2I1DND0_9PROT</name>
<dbReference type="Gene3D" id="2.60.120.1130">
    <property type="match status" value="1"/>
</dbReference>
<reference evidence="3 4" key="1">
    <citation type="submission" date="2017-03" db="EMBL/GenBank/DDBJ databases">
        <title>Draft genime sequence of the acidophilic sulfur-oxidizing bacterium Acidithiobacillus sp. SH, isolated from seawater.</title>
        <authorList>
            <person name="Sharmin S."/>
            <person name="Tokuhisa M."/>
            <person name="Kanao T."/>
            <person name="Kamimura K."/>
        </authorList>
    </citation>
    <scope>NUCLEOTIDE SEQUENCE [LARGE SCALE GENOMIC DNA]</scope>
    <source>
        <strain evidence="3 4">SH</strain>
    </source>
</reference>
<comment type="caution">
    <text evidence="3">The sequence shown here is derived from an EMBL/GenBank/DDBJ whole genome shotgun (WGS) entry which is preliminary data.</text>
</comment>
<gene>
    <name evidence="3" type="ORF">B1757_04015</name>
</gene>
<accession>A0A2I1DND0</accession>
<feature type="domain" description="Transglutaminase-like" evidence="1">
    <location>
        <begin position="275"/>
        <end position="343"/>
    </location>
</feature>
<dbReference type="Gene3D" id="2.60.40.3140">
    <property type="match status" value="1"/>
</dbReference>
<dbReference type="AlphaFoldDB" id="A0A2I1DND0"/>
<organism evidence="3 4">
    <name type="scientific">Acidithiobacillus marinus</name>
    <dbReference type="NCBI Taxonomy" id="187490"/>
    <lineage>
        <taxon>Bacteria</taxon>
        <taxon>Pseudomonadati</taxon>
        <taxon>Pseudomonadota</taxon>
        <taxon>Acidithiobacillia</taxon>
        <taxon>Acidithiobacillales</taxon>
        <taxon>Acidithiobacillaceae</taxon>
        <taxon>Acidithiobacillus</taxon>
    </lineage>
</organism>
<evidence type="ECO:0000313" key="3">
    <source>
        <dbReference type="EMBL" id="PKY11394.1"/>
    </source>
</evidence>
<sequence>MNSGSLYMTRQILPKTVLFTAGCILMSSANLALAREPAQVNYQILLLRQEISVQKNGAFTDSIDRVIQPLTMAGVQSQSQIQIGYPANFAQVHILDAYTETPSGSKHPVPASAIYTQSSPDALSAPFLSDGRIQSVVFPAVAPGDTLHIRYTIHYDHGYLPGIHAISTVLAPNVPVKQAEIILRAPAAQKLYAAQQGSAWQLAPTQKDMHSSRVSFSTSLTKVSYPPLGSPALTQYAPLAVISTTNHWSAVARAYNQLAAPALKATPELQKAATHIAGGATGMDAVKAIYHWLQKNIHSVSINYANAGFTPPAASSTLQRGVGDSNANAALLCALLRAVHVEAVPALMSTSARFHPYPGVDPLAFGHFLVYIPAYDLFLDPTSRYAGIHSLPLEDAGRPVLITGKNPRMTQTPAPDLSLPLIAKHTLLTLSKAGQMIDQSTEIRRGYAAQDIRSALIGSQGRLLMKGLRNGFYEQGDLGKLESIAFQNRDHLDQPLGIKTHAIKDGLFIPGPRMAMIMPTDTAMAKPLQAFTADAERSTPSLIHPSYMESHITLQLPRGYHPAYLPKNVDMQTAVGSYAIHYALQGQILHIDQRLKLPEFVISTKDYPDLHRLALLSSSSIREGLLLVKKNPAR</sequence>
<dbReference type="InParanoid" id="A0A2I1DND0"/>
<evidence type="ECO:0008006" key="5">
    <source>
        <dbReference type="Google" id="ProtNLM"/>
    </source>
</evidence>
<feature type="domain" description="DUF3857" evidence="2">
    <location>
        <begin position="57"/>
        <end position="208"/>
    </location>
</feature>
<evidence type="ECO:0000259" key="2">
    <source>
        <dbReference type="Pfam" id="PF12969"/>
    </source>
</evidence>
<dbReference type="Gene3D" id="3.10.620.30">
    <property type="match status" value="1"/>
</dbReference>
<evidence type="ECO:0000259" key="1">
    <source>
        <dbReference type="Pfam" id="PF01841"/>
    </source>
</evidence>
<dbReference type="InterPro" id="IPR002931">
    <property type="entry name" value="Transglutaminase-like"/>
</dbReference>
<dbReference type="InterPro" id="IPR038765">
    <property type="entry name" value="Papain-like_cys_pep_sf"/>
</dbReference>
<dbReference type="EMBL" id="MXAV01000013">
    <property type="protein sequence ID" value="PKY11394.1"/>
    <property type="molecule type" value="Genomic_DNA"/>
</dbReference>
<dbReference type="SUPFAM" id="SSF54001">
    <property type="entry name" value="Cysteine proteinases"/>
    <property type="match status" value="1"/>
</dbReference>
<dbReference type="OrthoDB" id="9790300at2"/>
<dbReference type="Pfam" id="PF12969">
    <property type="entry name" value="DUF3857"/>
    <property type="match status" value="1"/>
</dbReference>